<dbReference type="AlphaFoldDB" id="A0A540VPK4"/>
<protein>
    <submittedName>
        <fullName evidence="1">Uncharacterized protein</fullName>
    </submittedName>
</protein>
<proteinExistence type="predicted"/>
<dbReference type="Proteomes" id="UP000315400">
    <property type="component" value="Unassembled WGS sequence"/>
</dbReference>
<comment type="caution">
    <text evidence="1">The sequence shown here is derived from an EMBL/GenBank/DDBJ whole genome shotgun (WGS) entry which is preliminary data.</text>
</comment>
<gene>
    <name evidence="1" type="ORF">FKY71_12490</name>
</gene>
<reference evidence="1 2" key="1">
    <citation type="submission" date="2019-06" db="EMBL/GenBank/DDBJ databases">
        <title>Metagenome assembled Genome of Spiribacter salinus SL48-SHIP from the microbial mat of Salt Lake 48 (Novosibirsk region, Russia).</title>
        <authorList>
            <person name="Shipova A."/>
            <person name="Rozanov A.S."/>
            <person name="Bryanskaya A.V."/>
            <person name="Peltek S.E."/>
        </authorList>
    </citation>
    <scope>NUCLEOTIDE SEQUENCE [LARGE SCALE GENOMIC DNA]</scope>
    <source>
        <strain evidence="1">SL48-SHIP-2</strain>
    </source>
</reference>
<organism evidence="1 2">
    <name type="scientific">Spiribacter salinus</name>
    <dbReference type="NCBI Taxonomy" id="1335746"/>
    <lineage>
        <taxon>Bacteria</taxon>
        <taxon>Pseudomonadati</taxon>
        <taxon>Pseudomonadota</taxon>
        <taxon>Gammaproteobacteria</taxon>
        <taxon>Chromatiales</taxon>
        <taxon>Ectothiorhodospiraceae</taxon>
        <taxon>Spiribacter</taxon>
    </lineage>
</organism>
<name>A0A540VPK4_9GAMM</name>
<evidence type="ECO:0000313" key="1">
    <source>
        <dbReference type="EMBL" id="TQE98692.1"/>
    </source>
</evidence>
<evidence type="ECO:0000313" key="2">
    <source>
        <dbReference type="Proteomes" id="UP000315400"/>
    </source>
</evidence>
<dbReference type="EMBL" id="VIFK01000152">
    <property type="protein sequence ID" value="TQE98692.1"/>
    <property type="molecule type" value="Genomic_DNA"/>
</dbReference>
<accession>A0A540VPK4</accession>
<sequence>MTIDLQPIDDATWLAYQGAISWPDGQRPLFATGVFPVSKIAWNLVISPEGATMVADDERLEEGGYVLDTDGFPTPEDARAWVAKHLPTEPRNRLDFLLAGFE</sequence>